<evidence type="ECO:0000313" key="2">
    <source>
        <dbReference type="Proteomes" id="UP000005391"/>
    </source>
</evidence>
<sequence>MGVITENHSMVGLRGDVGKIFVYKQRDGKTIVSKVPKKPSKSSNIQAAHRNGFKKAIKYAKKIKNNNLDLYGKYEEMAKVKHLTAYNLIVKDYLSVPEITEVNVDGYNGTVGSKITIEASDVLDLPKVMVEILKADGTSLEAGKASLVDGDWVYTATIANSDRSGTKIHIKAYDIPGNVSEKEVIL</sequence>
<gene>
    <name evidence="1" type="ORF">HMPREF1977_0646</name>
</gene>
<evidence type="ECO:0000313" key="1">
    <source>
        <dbReference type="EMBL" id="EFS98050.1"/>
    </source>
</evidence>
<accession>E4MQI6</accession>
<organism evidence="1 2">
    <name type="scientific">Capnocytophaga ochracea F0287</name>
    <dbReference type="NCBI Taxonomy" id="873517"/>
    <lineage>
        <taxon>Bacteria</taxon>
        <taxon>Pseudomonadati</taxon>
        <taxon>Bacteroidota</taxon>
        <taxon>Flavobacteriia</taxon>
        <taxon>Flavobacteriales</taxon>
        <taxon>Flavobacteriaceae</taxon>
        <taxon>Capnocytophaga</taxon>
    </lineage>
</organism>
<dbReference type="EMBL" id="AEOH01000018">
    <property type="protein sequence ID" value="EFS98050.1"/>
    <property type="molecule type" value="Genomic_DNA"/>
</dbReference>
<dbReference type="Proteomes" id="UP000005391">
    <property type="component" value="Unassembled WGS sequence"/>
</dbReference>
<name>E4MQI6_CAPOC</name>
<dbReference type="HOGENOM" id="CLU_099764_0_0_10"/>
<dbReference type="AlphaFoldDB" id="E4MQI6"/>
<proteinExistence type="predicted"/>
<dbReference type="RefSeq" id="WP_002672170.1">
    <property type="nucleotide sequence ID" value="NZ_GL573160.1"/>
</dbReference>
<protein>
    <submittedName>
        <fullName evidence="1">Uncharacterized protein</fullName>
    </submittedName>
</protein>
<comment type="caution">
    <text evidence="1">The sequence shown here is derived from an EMBL/GenBank/DDBJ whole genome shotgun (WGS) entry which is preliminary data.</text>
</comment>
<reference evidence="1 2" key="1">
    <citation type="submission" date="2010-10" db="EMBL/GenBank/DDBJ databases">
        <authorList>
            <person name="Muzny D."/>
            <person name="Qin X."/>
            <person name="Deng J."/>
            <person name="Jiang H."/>
            <person name="Liu Y."/>
            <person name="Qu J."/>
            <person name="Song X.-Z."/>
            <person name="Zhang L."/>
            <person name="Thornton R."/>
            <person name="Coyle M."/>
            <person name="Francisco L."/>
            <person name="Jackson L."/>
            <person name="Javaid M."/>
            <person name="Korchina V."/>
            <person name="Kovar C."/>
            <person name="Mata R."/>
            <person name="Mathew T."/>
            <person name="Ngo R."/>
            <person name="Nguyen L."/>
            <person name="Nguyen N."/>
            <person name="Okwuonu G."/>
            <person name="Ongeri F."/>
            <person name="Pham C."/>
            <person name="Simmons D."/>
            <person name="Wilczek-Boney K."/>
            <person name="Hale W."/>
            <person name="Jakkamsetti A."/>
            <person name="Pham P."/>
            <person name="Ruth R."/>
            <person name="San Lucas F."/>
            <person name="Warren J."/>
            <person name="Zhang J."/>
            <person name="Zhao Z."/>
            <person name="Zhou C."/>
            <person name="Zhu D."/>
            <person name="Lee S."/>
            <person name="Bess C."/>
            <person name="Blankenburg K."/>
            <person name="Forbes L."/>
            <person name="Fu Q."/>
            <person name="Gubbala S."/>
            <person name="Hirani K."/>
            <person name="Jayaseelan J.C."/>
            <person name="Lara F."/>
            <person name="Munidasa M."/>
            <person name="Palculict T."/>
            <person name="Patil S."/>
            <person name="Pu L.-L."/>
            <person name="Saada N."/>
            <person name="Tang L."/>
            <person name="Weissenberger G."/>
            <person name="Zhu Y."/>
            <person name="Hemphill L."/>
            <person name="Shang Y."/>
            <person name="Youmans B."/>
            <person name="Ayvaz T."/>
            <person name="Ross M."/>
            <person name="Santibanez J."/>
            <person name="Aqrawi P."/>
            <person name="Gross S."/>
            <person name="Joshi V."/>
            <person name="Fowler G."/>
            <person name="Nazareth L."/>
            <person name="Reid J."/>
            <person name="Worley K."/>
            <person name="Petrosino J."/>
            <person name="Highlander S."/>
            <person name="Gibbs R."/>
        </authorList>
    </citation>
    <scope>NUCLEOTIDE SEQUENCE [LARGE SCALE GENOMIC DNA]</scope>
    <source>
        <strain evidence="1 2">F0287</strain>
    </source>
</reference>